<comment type="caution">
    <text evidence="2">The sequence shown here is derived from an EMBL/GenBank/DDBJ whole genome shotgun (WGS) entry which is preliminary data.</text>
</comment>
<protein>
    <submittedName>
        <fullName evidence="2">Uncharacterized protein</fullName>
    </submittedName>
</protein>
<evidence type="ECO:0000313" key="3">
    <source>
        <dbReference type="Proteomes" id="UP000823775"/>
    </source>
</evidence>
<dbReference type="EMBL" id="JACEIK010011812">
    <property type="protein sequence ID" value="MCE3215893.1"/>
    <property type="molecule type" value="Genomic_DNA"/>
</dbReference>
<name>A0ABS8WUL6_DATST</name>
<proteinExistence type="predicted"/>
<feature type="compositionally biased region" description="Basic and acidic residues" evidence="1">
    <location>
        <begin position="69"/>
        <end position="85"/>
    </location>
</feature>
<organism evidence="2 3">
    <name type="scientific">Datura stramonium</name>
    <name type="common">Jimsonweed</name>
    <name type="synonym">Common thornapple</name>
    <dbReference type="NCBI Taxonomy" id="4076"/>
    <lineage>
        <taxon>Eukaryota</taxon>
        <taxon>Viridiplantae</taxon>
        <taxon>Streptophyta</taxon>
        <taxon>Embryophyta</taxon>
        <taxon>Tracheophyta</taxon>
        <taxon>Spermatophyta</taxon>
        <taxon>Magnoliopsida</taxon>
        <taxon>eudicotyledons</taxon>
        <taxon>Gunneridae</taxon>
        <taxon>Pentapetalae</taxon>
        <taxon>asterids</taxon>
        <taxon>lamiids</taxon>
        <taxon>Solanales</taxon>
        <taxon>Solanaceae</taxon>
        <taxon>Solanoideae</taxon>
        <taxon>Datureae</taxon>
        <taxon>Datura</taxon>
    </lineage>
</organism>
<feature type="region of interest" description="Disordered" evidence="1">
    <location>
        <begin position="45"/>
        <end position="102"/>
    </location>
</feature>
<gene>
    <name evidence="2" type="ORF">HAX54_004015</name>
</gene>
<feature type="compositionally biased region" description="Polar residues" evidence="1">
    <location>
        <begin position="1"/>
        <end position="21"/>
    </location>
</feature>
<dbReference type="Proteomes" id="UP000823775">
    <property type="component" value="Unassembled WGS sequence"/>
</dbReference>
<evidence type="ECO:0000313" key="2">
    <source>
        <dbReference type="EMBL" id="MCE3215893.1"/>
    </source>
</evidence>
<reference evidence="2 3" key="1">
    <citation type="journal article" date="2021" name="BMC Genomics">
        <title>Datura genome reveals duplications of psychoactive alkaloid biosynthetic genes and high mutation rate following tissue culture.</title>
        <authorList>
            <person name="Rajewski A."/>
            <person name="Carter-House D."/>
            <person name="Stajich J."/>
            <person name="Litt A."/>
        </authorList>
    </citation>
    <scope>NUCLEOTIDE SEQUENCE [LARGE SCALE GENOMIC DNA]</scope>
    <source>
        <strain evidence="2">AR-01</strain>
    </source>
</reference>
<accession>A0ABS8WUL6</accession>
<sequence length="102" mass="11173">ISPTIASNERNVLPANNQGNDNFLPISEEIDASFSFGGDLCSGNQTRNHNGGVTPTYRGGHNQRTTRIRTPDHLFKDESDGDDRNQGNASNLEELVQMLTSQ</sequence>
<feature type="non-terminal residue" evidence="2">
    <location>
        <position position="1"/>
    </location>
</feature>
<feature type="region of interest" description="Disordered" evidence="1">
    <location>
        <begin position="1"/>
        <end position="24"/>
    </location>
</feature>
<keyword evidence="3" id="KW-1185">Reference proteome</keyword>
<evidence type="ECO:0000256" key="1">
    <source>
        <dbReference type="SAM" id="MobiDB-lite"/>
    </source>
</evidence>